<dbReference type="Proteomes" id="UP000285258">
    <property type="component" value="Unassembled WGS sequence"/>
</dbReference>
<dbReference type="GO" id="GO:0003677">
    <property type="term" value="F:DNA binding"/>
    <property type="evidence" value="ECO:0007669"/>
    <property type="project" value="UniProtKB-KW"/>
</dbReference>
<reference evidence="2" key="1">
    <citation type="submission" date="2018-05" db="EMBL/GenBank/DDBJ databases">
        <title>Genome Sequencing of selected type strains of the family Eggerthellaceae.</title>
        <authorList>
            <person name="Danylec N."/>
            <person name="Stoll D.A."/>
            <person name="Doetsch A."/>
            <person name="Huch M."/>
        </authorList>
    </citation>
    <scope>NUCLEOTIDE SEQUENCE [LARGE SCALE GENOMIC DNA]</scope>
    <source>
        <strain evidence="2">DSM 27213</strain>
    </source>
</reference>
<dbReference type="InterPro" id="IPR009351">
    <property type="entry name" value="AlkZ-like"/>
</dbReference>
<keyword evidence="1" id="KW-0238">DNA-binding</keyword>
<accession>A0A423UIQ3</accession>
<dbReference type="AlphaFoldDB" id="A0A423UIQ3"/>
<comment type="caution">
    <text evidence="1">The sequence shown here is derived from an EMBL/GenBank/DDBJ whole genome shotgun (WGS) entry which is preliminary data.</text>
</comment>
<evidence type="ECO:0000313" key="2">
    <source>
        <dbReference type="Proteomes" id="UP000285258"/>
    </source>
</evidence>
<dbReference type="Pfam" id="PF06224">
    <property type="entry name" value="AlkZ-like"/>
    <property type="match status" value="1"/>
</dbReference>
<sequence length="398" mass="43745">MAKSEPSMELNVEQVRNFRLHAHHLDTFYAKADVLAAVGACGMQNTPPGAWEAALFNRVPACKAADRDRLLLEERSLVQAWSFRGTPVVFPAADSAAFLSALAAEGEEPWIYTRGIGLALDFLGVGFDELLVLLEQVMPQLDGRTVTGKTSLDQTLAAWMEPLLPAQKRSLWNELSMYGSPDKQTVGGAAVSFLLRPCSFKGLVVFGAREGASPTFTSYRTWLGRLLAPDADASRKLVRKFVHCYGPTTADRLAAWLGCSGAQARRLWKTAADEMEPVTFLGKKAYVLSADRERLLAPQPLERELLLLAAHDPYLDQRDRVVLQSDKALQRRIWRTVANPGAIVHCGEVVGTWTGTKKGAGLEVEANWWSDAVDGRQVRVLAEQHAAFRGLELTAFEG</sequence>
<protein>
    <submittedName>
        <fullName evidence="1">Winged helix DNA-binding domain-containing protein</fullName>
    </submittedName>
</protein>
<dbReference type="PANTHER" id="PTHR38479">
    <property type="entry name" value="LMO0824 PROTEIN"/>
    <property type="match status" value="1"/>
</dbReference>
<organism evidence="1 2">
    <name type="scientific">Gordonibacter urolithinfaciens</name>
    <dbReference type="NCBI Taxonomy" id="1335613"/>
    <lineage>
        <taxon>Bacteria</taxon>
        <taxon>Bacillati</taxon>
        <taxon>Actinomycetota</taxon>
        <taxon>Coriobacteriia</taxon>
        <taxon>Eggerthellales</taxon>
        <taxon>Eggerthellaceae</taxon>
        <taxon>Gordonibacter</taxon>
    </lineage>
</organism>
<dbReference type="PANTHER" id="PTHR38479:SF2">
    <property type="entry name" value="WINGED HELIX DNA-BINDING DOMAIN-CONTAINING PROTEIN"/>
    <property type="match status" value="1"/>
</dbReference>
<dbReference type="RefSeq" id="WP_096227319.1">
    <property type="nucleotide sequence ID" value="NZ_CP168029.1"/>
</dbReference>
<dbReference type="EMBL" id="QIBW01000012">
    <property type="protein sequence ID" value="ROT89025.1"/>
    <property type="molecule type" value="Genomic_DNA"/>
</dbReference>
<evidence type="ECO:0000313" key="1">
    <source>
        <dbReference type="EMBL" id="ROT89025.1"/>
    </source>
</evidence>
<gene>
    <name evidence="1" type="ORF">DMP12_10080</name>
</gene>
<name>A0A423UIQ3_9ACTN</name>
<proteinExistence type="predicted"/>